<gene>
    <name evidence="7" type="ORF">SJ2017_2840</name>
</gene>
<organism evidence="7 8">
    <name type="scientific">Shewanella japonica</name>
    <dbReference type="NCBI Taxonomy" id="93973"/>
    <lineage>
        <taxon>Bacteria</taxon>
        <taxon>Pseudomonadati</taxon>
        <taxon>Pseudomonadota</taxon>
        <taxon>Gammaproteobacteria</taxon>
        <taxon>Alteromonadales</taxon>
        <taxon>Shewanellaceae</taxon>
        <taxon>Shewanella</taxon>
    </lineage>
</organism>
<dbReference type="InterPro" id="IPR028871">
    <property type="entry name" value="BlueCu_1_BS"/>
</dbReference>
<proteinExistence type="predicted"/>
<evidence type="ECO:0000256" key="3">
    <source>
        <dbReference type="ARBA" id="ARBA00022982"/>
    </source>
</evidence>
<dbReference type="Gene3D" id="2.60.40.420">
    <property type="entry name" value="Cupredoxins - blue copper proteins"/>
    <property type="match status" value="1"/>
</dbReference>
<keyword evidence="5" id="KW-0732">Signal</keyword>
<evidence type="ECO:0000313" key="8">
    <source>
        <dbReference type="Proteomes" id="UP000191820"/>
    </source>
</evidence>
<comment type="subcellular location">
    <subcellularLocation>
        <location evidence="5">Periplasm</location>
    </subcellularLocation>
</comment>
<dbReference type="CDD" id="cd13922">
    <property type="entry name" value="Azurin"/>
    <property type="match status" value="1"/>
</dbReference>
<evidence type="ECO:0000256" key="2">
    <source>
        <dbReference type="ARBA" id="ARBA00022723"/>
    </source>
</evidence>
<keyword evidence="1 5" id="KW-0813">Transport</keyword>
<evidence type="ECO:0000256" key="5">
    <source>
        <dbReference type="RuleBase" id="RU363017"/>
    </source>
</evidence>
<feature type="signal peptide" evidence="5">
    <location>
        <begin position="1"/>
        <end position="22"/>
    </location>
</feature>
<dbReference type="InterPro" id="IPR008972">
    <property type="entry name" value="Cupredoxin"/>
</dbReference>
<dbReference type="InterPro" id="IPR050845">
    <property type="entry name" value="Cu-binding_ET"/>
</dbReference>
<feature type="domain" description="Blue (type 1) copper" evidence="6">
    <location>
        <begin position="24"/>
        <end position="149"/>
    </location>
</feature>
<dbReference type="NCBIfam" id="TIGR02695">
    <property type="entry name" value="azurin"/>
    <property type="match status" value="1"/>
</dbReference>
<protein>
    <recommendedName>
        <fullName evidence="5">Azurin</fullName>
    </recommendedName>
</protein>
<accession>A0ABN4YFQ4</accession>
<dbReference type="PANTHER" id="PTHR38439:SF2">
    <property type="entry name" value="OUTER MEMBRANE PROTEIN H.8"/>
    <property type="match status" value="1"/>
</dbReference>
<keyword evidence="5" id="KW-0574">Periplasm</keyword>
<evidence type="ECO:0000256" key="1">
    <source>
        <dbReference type="ARBA" id="ARBA00022448"/>
    </source>
</evidence>
<dbReference type="PROSITE" id="PS00196">
    <property type="entry name" value="COPPER_BLUE"/>
    <property type="match status" value="1"/>
</dbReference>
<dbReference type="PANTHER" id="PTHR38439">
    <property type="entry name" value="AURACYANIN-B"/>
    <property type="match status" value="1"/>
</dbReference>
<reference evidence="7 8" key="1">
    <citation type="submission" date="2017-03" db="EMBL/GenBank/DDBJ databases">
        <title>Genome sequencing of Shewanella japonica KCTC 22435.</title>
        <authorList>
            <person name="Kim K.M."/>
        </authorList>
    </citation>
    <scope>NUCLEOTIDE SEQUENCE [LARGE SCALE GENOMIC DNA]</scope>
    <source>
        <strain evidence="7 8">KCTC 22435</strain>
    </source>
</reference>
<evidence type="ECO:0000313" key="7">
    <source>
        <dbReference type="EMBL" id="ARD23121.1"/>
    </source>
</evidence>
<dbReference type="InterPro" id="IPR014068">
    <property type="entry name" value="Azurin"/>
</dbReference>
<keyword evidence="2 5" id="KW-0479">Metal-binding</keyword>
<name>A0ABN4YFQ4_9GAMM</name>
<dbReference type="EMBL" id="CP020472">
    <property type="protein sequence ID" value="ARD23121.1"/>
    <property type="molecule type" value="Genomic_DNA"/>
</dbReference>
<evidence type="ECO:0000256" key="4">
    <source>
        <dbReference type="ARBA" id="ARBA00023008"/>
    </source>
</evidence>
<comment type="function">
    <text evidence="5">Transfers electrons from cytochrome c551 to cytochrome oxidase.</text>
</comment>
<dbReference type="Proteomes" id="UP000191820">
    <property type="component" value="Chromosome"/>
</dbReference>
<dbReference type="SUPFAM" id="SSF49503">
    <property type="entry name" value="Cupredoxins"/>
    <property type="match status" value="1"/>
</dbReference>
<evidence type="ECO:0000259" key="6">
    <source>
        <dbReference type="Pfam" id="PF00127"/>
    </source>
</evidence>
<keyword evidence="3 5" id="KW-0249">Electron transport</keyword>
<feature type="chain" id="PRO_5044982699" description="Azurin" evidence="5">
    <location>
        <begin position="23"/>
        <end position="151"/>
    </location>
</feature>
<sequence>MTNMIKATAALGVMLMSLNVNASECELTITANDAMQFDKKSLSVPATCKEVTLNLHHSGSLPKSAMGHNWVLSTADNVQAIANDGMTAGVDNSYIKAGDERVLAHTDVIGGGGSTSITFNIEGLDSKAAYRFFCSFPGHWAIMQGSFVIEA</sequence>
<dbReference type="InterPro" id="IPR000923">
    <property type="entry name" value="BlueCu_1"/>
</dbReference>
<dbReference type="Pfam" id="PF00127">
    <property type="entry name" value="Copper-bind"/>
    <property type="match status" value="1"/>
</dbReference>
<keyword evidence="8" id="KW-1185">Reference proteome</keyword>
<keyword evidence="4 5" id="KW-0186">Copper</keyword>